<dbReference type="EMBL" id="FOQH01000003">
    <property type="protein sequence ID" value="SFH92469.1"/>
    <property type="molecule type" value="Genomic_DNA"/>
</dbReference>
<keyword evidence="6" id="KW-0961">Cell wall biogenesis/degradation</keyword>
<dbReference type="InterPro" id="IPR001967">
    <property type="entry name" value="Peptidase_S11_N"/>
</dbReference>
<dbReference type="Gene3D" id="3.40.710.10">
    <property type="entry name" value="DD-peptidase/beta-lactamase superfamily"/>
    <property type="match status" value="1"/>
</dbReference>
<feature type="active site" description="Acyl-ester intermediate" evidence="7">
    <location>
        <position position="62"/>
    </location>
</feature>
<feature type="chain" id="PRO_5011555315" evidence="10">
    <location>
        <begin position="34"/>
        <end position="360"/>
    </location>
</feature>
<feature type="active site" evidence="7">
    <location>
        <position position="122"/>
    </location>
</feature>
<evidence type="ECO:0000256" key="8">
    <source>
        <dbReference type="PIRSR" id="PIRSR618044-2"/>
    </source>
</evidence>
<keyword evidence="12" id="KW-0121">Carboxypeptidase</keyword>
<accession>A0A1I3E0T2</accession>
<organism evidence="12 13">
    <name type="scientific">Albimonas pacifica</name>
    <dbReference type="NCBI Taxonomy" id="1114924"/>
    <lineage>
        <taxon>Bacteria</taxon>
        <taxon>Pseudomonadati</taxon>
        <taxon>Pseudomonadota</taxon>
        <taxon>Alphaproteobacteria</taxon>
        <taxon>Rhodobacterales</taxon>
        <taxon>Paracoccaceae</taxon>
        <taxon>Albimonas</taxon>
    </lineage>
</organism>
<dbReference type="AlphaFoldDB" id="A0A1I3E0T2"/>
<evidence type="ECO:0000313" key="12">
    <source>
        <dbReference type="EMBL" id="SFH92469.1"/>
    </source>
</evidence>
<evidence type="ECO:0000256" key="2">
    <source>
        <dbReference type="ARBA" id="ARBA00022729"/>
    </source>
</evidence>
<evidence type="ECO:0000256" key="9">
    <source>
        <dbReference type="RuleBase" id="RU004016"/>
    </source>
</evidence>
<keyword evidence="5" id="KW-0573">Peptidoglycan synthesis</keyword>
<dbReference type="RefSeq" id="WP_425426146.1">
    <property type="nucleotide sequence ID" value="NZ_FOQH01000003.1"/>
</dbReference>
<feature type="signal peptide" evidence="10">
    <location>
        <begin position="1"/>
        <end position="33"/>
    </location>
</feature>
<dbReference type="PANTHER" id="PTHR21581">
    <property type="entry name" value="D-ALANYL-D-ALANINE CARBOXYPEPTIDASE"/>
    <property type="match status" value="1"/>
</dbReference>
<evidence type="ECO:0000256" key="7">
    <source>
        <dbReference type="PIRSR" id="PIRSR618044-1"/>
    </source>
</evidence>
<keyword evidence="2 10" id="KW-0732">Signal</keyword>
<evidence type="ECO:0000256" key="10">
    <source>
        <dbReference type="SAM" id="SignalP"/>
    </source>
</evidence>
<proteinExistence type="inferred from homology"/>
<dbReference type="GO" id="GO:0071555">
    <property type="term" value="P:cell wall organization"/>
    <property type="evidence" value="ECO:0007669"/>
    <property type="project" value="UniProtKB-KW"/>
</dbReference>
<dbReference type="SUPFAM" id="SSF56601">
    <property type="entry name" value="beta-lactamase/transpeptidase-like"/>
    <property type="match status" value="1"/>
</dbReference>
<evidence type="ECO:0000256" key="6">
    <source>
        <dbReference type="ARBA" id="ARBA00023316"/>
    </source>
</evidence>
<evidence type="ECO:0000259" key="11">
    <source>
        <dbReference type="Pfam" id="PF00768"/>
    </source>
</evidence>
<keyword evidence="12" id="KW-0645">Protease</keyword>
<feature type="active site" description="Proton acceptor" evidence="7">
    <location>
        <position position="65"/>
    </location>
</feature>
<feature type="domain" description="Peptidase S11 D-alanyl-D-alanine carboxypeptidase A N-terminal" evidence="11">
    <location>
        <begin position="30"/>
        <end position="255"/>
    </location>
</feature>
<comment type="similarity">
    <text evidence="1 9">Belongs to the peptidase S11 family.</text>
</comment>
<dbReference type="GO" id="GO:0009002">
    <property type="term" value="F:serine-type D-Ala-D-Ala carboxypeptidase activity"/>
    <property type="evidence" value="ECO:0007669"/>
    <property type="project" value="InterPro"/>
</dbReference>
<dbReference type="GO" id="GO:0006508">
    <property type="term" value="P:proteolysis"/>
    <property type="evidence" value="ECO:0007669"/>
    <property type="project" value="InterPro"/>
</dbReference>
<evidence type="ECO:0000256" key="4">
    <source>
        <dbReference type="ARBA" id="ARBA00022960"/>
    </source>
</evidence>
<reference evidence="12 13" key="1">
    <citation type="submission" date="2016-10" db="EMBL/GenBank/DDBJ databases">
        <authorList>
            <person name="de Groot N.N."/>
        </authorList>
    </citation>
    <scope>NUCLEOTIDE SEQUENCE [LARGE SCALE GENOMIC DNA]</scope>
    <source>
        <strain evidence="12 13">CGMCC 1.11030</strain>
    </source>
</reference>
<dbReference type="GO" id="GO:0008360">
    <property type="term" value="P:regulation of cell shape"/>
    <property type="evidence" value="ECO:0007669"/>
    <property type="project" value="UniProtKB-KW"/>
</dbReference>
<dbReference type="Proteomes" id="UP000199377">
    <property type="component" value="Unassembled WGS sequence"/>
</dbReference>
<keyword evidence="13" id="KW-1185">Reference proteome</keyword>
<protein>
    <submittedName>
        <fullName evidence="12">D-alanyl-D-alanine carboxypeptidase</fullName>
    </submittedName>
</protein>
<evidence type="ECO:0000256" key="1">
    <source>
        <dbReference type="ARBA" id="ARBA00007164"/>
    </source>
</evidence>
<evidence type="ECO:0000256" key="5">
    <source>
        <dbReference type="ARBA" id="ARBA00022984"/>
    </source>
</evidence>
<dbReference type="Pfam" id="PF00768">
    <property type="entry name" value="Peptidase_S11"/>
    <property type="match status" value="1"/>
</dbReference>
<dbReference type="STRING" id="1114924.SAMN05216258_103116"/>
<keyword evidence="4" id="KW-0133">Cell shape</keyword>
<keyword evidence="3" id="KW-0378">Hydrolase</keyword>
<evidence type="ECO:0000256" key="3">
    <source>
        <dbReference type="ARBA" id="ARBA00022801"/>
    </source>
</evidence>
<dbReference type="PRINTS" id="PR00725">
    <property type="entry name" value="DADACBPTASE1"/>
</dbReference>
<dbReference type="GO" id="GO:0009252">
    <property type="term" value="P:peptidoglycan biosynthetic process"/>
    <property type="evidence" value="ECO:0007669"/>
    <property type="project" value="UniProtKB-KW"/>
</dbReference>
<sequence>MRRTNPGAPARLAMAIGLALLAVWSFASAPAQAAPYAALVMDARTGEVVYAENADTRLHPASLTKMMTLYLAIEAVKEGRLKLDQTVKVSALAARQPPSRIGLRTGERVTIRNLMRAAAVKSANDAATALAEATAGSVDAWAKMATAKARILGMPNTTFKNPHGLTEAGHLSTARDMATLGRRLFFDHPEYYNLFSRKQTTAMGKTVYATNRRLLSSYPGADGIKTGYTRAAGFNLVSSAHRGDQRVIAAVFGARSSADRTQRIARLMDMGFSKTPRVAKVIPPASVTAGTLVAAAPVPEERPAPPQSLLARVGQAIAPAAAHAAGRDAGTRYAPRVAGLPAARPATEFGLAMELPPRRP</sequence>
<dbReference type="InterPro" id="IPR012338">
    <property type="entry name" value="Beta-lactam/transpept-like"/>
</dbReference>
<evidence type="ECO:0000313" key="13">
    <source>
        <dbReference type="Proteomes" id="UP000199377"/>
    </source>
</evidence>
<dbReference type="PANTHER" id="PTHR21581:SF6">
    <property type="entry name" value="TRAFFICKING PROTEIN PARTICLE COMPLEX SUBUNIT 12"/>
    <property type="match status" value="1"/>
</dbReference>
<name>A0A1I3E0T2_9RHOB</name>
<dbReference type="InterPro" id="IPR018044">
    <property type="entry name" value="Peptidase_S11"/>
</dbReference>
<feature type="binding site" evidence="8">
    <location>
        <position position="225"/>
    </location>
    <ligand>
        <name>substrate</name>
    </ligand>
</feature>
<gene>
    <name evidence="12" type="ORF">SAMN05216258_103116</name>
</gene>